<dbReference type="Proteomes" id="UP001321186">
    <property type="component" value="Unassembled WGS sequence"/>
</dbReference>
<organism evidence="8 9">
    <name type="scientific">Aquirufa ecclesiirivi</name>
    <dbReference type="NCBI Taxonomy" id="2715124"/>
    <lineage>
        <taxon>Bacteria</taxon>
        <taxon>Pseudomonadati</taxon>
        <taxon>Bacteroidota</taxon>
        <taxon>Cytophagia</taxon>
        <taxon>Cytophagales</taxon>
        <taxon>Flectobacillaceae</taxon>
        <taxon>Aquirufa</taxon>
    </lineage>
</organism>
<dbReference type="EMBL" id="JAANOH010000001">
    <property type="protein sequence ID" value="MCZ2474473.1"/>
    <property type="molecule type" value="Genomic_DNA"/>
</dbReference>
<dbReference type="Gene3D" id="3.40.109.10">
    <property type="entry name" value="NADH Oxidase"/>
    <property type="match status" value="1"/>
</dbReference>
<protein>
    <submittedName>
        <fullName evidence="8">NAD(P)H-dependent oxidoreductase</fullName>
    </submittedName>
</protein>
<gene>
    <name evidence="8" type="ORF">G9H61_03395</name>
</gene>
<accession>A0ABT4JEW8</accession>
<name>A0ABT4JEW8_9BACT</name>
<evidence type="ECO:0000256" key="5">
    <source>
        <dbReference type="ARBA" id="ARBA00022857"/>
    </source>
</evidence>
<comment type="cofactor">
    <cofactor evidence="1">
        <name>FMN</name>
        <dbReference type="ChEBI" id="CHEBI:58210"/>
    </cofactor>
</comment>
<evidence type="ECO:0000259" key="7">
    <source>
        <dbReference type="Pfam" id="PF00881"/>
    </source>
</evidence>
<sequence length="210" mass="23404">MSLVDALQWRYAAKRMNGKKVDASKIESLLYAIQLSASGFGLQPYHILVIENEDLKAKIQPAAFNQPQIVESSHLLVFAAWNEVTAEKIDAFIQLVSKTRNVDLADLKAYKDAISGALLSRSVEDQVKWMDKQVYLAMGTALAAAAKLEIDSTPMEGFKPTEVDAILNLKEKGLHAVLMMAVGERDEVSDFMVNAKKVRWPKEELFVHIV</sequence>
<reference evidence="8 9" key="1">
    <citation type="submission" date="2020-03" db="EMBL/GenBank/DDBJ databases">
        <authorList>
            <person name="Pitt A."/>
            <person name="Hahn M.W."/>
        </authorList>
    </citation>
    <scope>NUCLEOTIDE SEQUENCE [LARGE SCALE GENOMIC DNA]</scope>
    <source>
        <strain evidence="8 9">5A-MARBSE</strain>
    </source>
</reference>
<keyword evidence="9" id="KW-1185">Reference proteome</keyword>
<evidence type="ECO:0000256" key="4">
    <source>
        <dbReference type="ARBA" id="ARBA00022643"/>
    </source>
</evidence>
<proteinExistence type="inferred from homology"/>
<comment type="caution">
    <text evidence="8">The sequence shown here is derived from an EMBL/GenBank/DDBJ whole genome shotgun (WGS) entry which is preliminary data.</text>
</comment>
<keyword evidence="4" id="KW-0288">FMN</keyword>
<keyword evidence="6" id="KW-0560">Oxidoreductase</keyword>
<dbReference type="PANTHER" id="PTHR43673:SF2">
    <property type="entry name" value="NITROREDUCTASE"/>
    <property type="match status" value="1"/>
</dbReference>
<keyword evidence="5" id="KW-0521">NADP</keyword>
<dbReference type="InterPro" id="IPR000415">
    <property type="entry name" value="Nitroreductase-like"/>
</dbReference>
<dbReference type="Pfam" id="PF00881">
    <property type="entry name" value="Nitroreductase"/>
    <property type="match status" value="1"/>
</dbReference>
<evidence type="ECO:0000313" key="9">
    <source>
        <dbReference type="Proteomes" id="UP001321186"/>
    </source>
</evidence>
<keyword evidence="3" id="KW-0285">Flavoprotein</keyword>
<dbReference type="SUPFAM" id="SSF55469">
    <property type="entry name" value="FMN-dependent nitroreductase-like"/>
    <property type="match status" value="1"/>
</dbReference>
<feature type="domain" description="Nitroreductase" evidence="7">
    <location>
        <begin position="8"/>
        <end position="183"/>
    </location>
</feature>
<dbReference type="InterPro" id="IPR033878">
    <property type="entry name" value="NfsB-like"/>
</dbReference>
<dbReference type="PANTHER" id="PTHR43673">
    <property type="entry name" value="NAD(P)H NITROREDUCTASE YDGI-RELATED"/>
    <property type="match status" value="1"/>
</dbReference>
<dbReference type="RefSeq" id="WP_269009497.1">
    <property type="nucleotide sequence ID" value="NZ_JAANOH010000001.1"/>
</dbReference>
<evidence type="ECO:0000256" key="1">
    <source>
        <dbReference type="ARBA" id="ARBA00001917"/>
    </source>
</evidence>
<evidence type="ECO:0000256" key="2">
    <source>
        <dbReference type="ARBA" id="ARBA00007118"/>
    </source>
</evidence>
<comment type="similarity">
    <text evidence="2">Belongs to the nitroreductase family.</text>
</comment>
<evidence type="ECO:0000256" key="6">
    <source>
        <dbReference type="ARBA" id="ARBA00023002"/>
    </source>
</evidence>
<dbReference type="CDD" id="cd02149">
    <property type="entry name" value="NfsB-like"/>
    <property type="match status" value="1"/>
</dbReference>
<evidence type="ECO:0000256" key="3">
    <source>
        <dbReference type="ARBA" id="ARBA00022630"/>
    </source>
</evidence>
<dbReference type="InterPro" id="IPR029479">
    <property type="entry name" value="Nitroreductase"/>
</dbReference>
<evidence type="ECO:0000313" key="8">
    <source>
        <dbReference type="EMBL" id="MCZ2474473.1"/>
    </source>
</evidence>